<organism evidence="1 2">
    <name type="scientific">Sessilibacter corallicola</name>
    <dbReference type="NCBI Taxonomy" id="2904075"/>
    <lineage>
        <taxon>Bacteria</taxon>
        <taxon>Pseudomonadati</taxon>
        <taxon>Pseudomonadota</taxon>
        <taxon>Gammaproteobacteria</taxon>
        <taxon>Cellvibrionales</taxon>
        <taxon>Cellvibrionaceae</taxon>
        <taxon>Sessilibacter</taxon>
    </lineage>
</organism>
<dbReference type="SUPFAM" id="SSF53756">
    <property type="entry name" value="UDP-Glycosyltransferase/glycogen phosphorylase"/>
    <property type="match status" value="1"/>
</dbReference>
<sequence>MKILYGVQGTGNGHITRARALSTAFARMPSVNVDFIFSGRQRDKYFDMEPFAQWRNYSGLTFIHKSGKIDPIATIKQNQFRQLFKDIKTLNLSDYDLVLTDFEPVSAWAAKRAKKPILGVGHQYAFHYDIPKQGANPATELIMKNFAPVNLGLGLHWHHFGHPILPPIADIPENDYDVEKSNILVYLGFEDPEKVMQTLAPIKSHEFIFYGEFDSPQTKGNIHLKPLSREGFKIDLAKANGVICNAGFELVSEALELGKKVLVKPLKGQMEQLSNAKALENLGIGKSMSTLNTETIERWLTEQPNVKILYPDVAKAIANWIVEGDWNEKTRHDLAVELWQQVESPDMNNFAHIEKLKKRL</sequence>
<dbReference type="Pfam" id="PF13528">
    <property type="entry name" value="Glyco_trans_1_3"/>
    <property type="match status" value="2"/>
</dbReference>
<dbReference type="RefSeq" id="WP_353302876.1">
    <property type="nucleotide sequence ID" value="NZ_BAABWN010000006.1"/>
</dbReference>
<keyword evidence="2" id="KW-1185">Reference proteome</keyword>
<proteinExistence type="predicted"/>
<gene>
    <name evidence="1" type="ORF">NBRC116591_20160</name>
</gene>
<dbReference type="NCBIfam" id="TIGR00661">
    <property type="entry name" value="MJ1255"/>
    <property type="match status" value="1"/>
</dbReference>
<name>A0ABQ0A981_9GAMM</name>
<dbReference type="Gene3D" id="3.40.50.2000">
    <property type="entry name" value="Glycogen Phosphorylase B"/>
    <property type="match status" value="1"/>
</dbReference>
<dbReference type="InterPro" id="IPR005262">
    <property type="entry name" value="MJ1255-like"/>
</dbReference>
<comment type="caution">
    <text evidence="1">The sequence shown here is derived from an EMBL/GenBank/DDBJ whole genome shotgun (WGS) entry which is preliminary data.</text>
</comment>
<evidence type="ECO:0000313" key="1">
    <source>
        <dbReference type="EMBL" id="GAA6168205.1"/>
    </source>
</evidence>
<evidence type="ECO:0000313" key="2">
    <source>
        <dbReference type="Proteomes" id="UP001465153"/>
    </source>
</evidence>
<reference evidence="1 2" key="1">
    <citation type="submission" date="2024-04" db="EMBL/GenBank/DDBJ databases">
        <title>Draft genome sequence of Sessilibacter corallicola NBRC 116591.</title>
        <authorList>
            <person name="Miyakawa T."/>
            <person name="Kusuya Y."/>
            <person name="Miura T."/>
        </authorList>
    </citation>
    <scope>NUCLEOTIDE SEQUENCE [LARGE SCALE GENOMIC DNA]</scope>
    <source>
        <strain evidence="1 2">KU-00831-HH</strain>
    </source>
</reference>
<dbReference type="Proteomes" id="UP001465153">
    <property type="component" value="Unassembled WGS sequence"/>
</dbReference>
<dbReference type="EMBL" id="BAABWN010000006">
    <property type="protein sequence ID" value="GAA6168205.1"/>
    <property type="molecule type" value="Genomic_DNA"/>
</dbReference>
<accession>A0ABQ0A981</accession>
<protein>
    <submittedName>
        <fullName evidence="1">Glycosyltransferase family protein</fullName>
    </submittedName>
</protein>